<name>A0AAE3H045_9CYAN</name>
<accession>A0AAE3H045</accession>
<dbReference type="Proteomes" id="UP001204953">
    <property type="component" value="Unassembled WGS sequence"/>
</dbReference>
<dbReference type="EMBL" id="JAMZMM010000401">
    <property type="protein sequence ID" value="MCP2731797.1"/>
    <property type="molecule type" value="Genomic_DNA"/>
</dbReference>
<organism evidence="2 3">
    <name type="scientific">Limnofasciculus baicalensis BBK-W-15</name>
    <dbReference type="NCBI Taxonomy" id="2699891"/>
    <lineage>
        <taxon>Bacteria</taxon>
        <taxon>Bacillati</taxon>
        <taxon>Cyanobacteriota</taxon>
        <taxon>Cyanophyceae</taxon>
        <taxon>Coleofasciculales</taxon>
        <taxon>Coleofasciculaceae</taxon>
        <taxon>Limnofasciculus</taxon>
        <taxon>Limnofasciculus baicalensis</taxon>
    </lineage>
</organism>
<dbReference type="AlphaFoldDB" id="A0AAE3H045"/>
<protein>
    <submittedName>
        <fullName evidence="2">Uncharacterized protein</fullName>
    </submittedName>
</protein>
<proteinExistence type="predicted"/>
<sequence length="86" mass="9018">MNSLISNRIGLNVPAKMITRRVVQGIAISLLGIVTAAPVAVSFTQLIGARIDGVKLQQWHEGEPLAGGCRRAKGTRGPCSAPSPWG</sequence>
<feature type="region of interest" description="Disordered" evidence="1">
    <location>
        <begin position="67"/>
        <end position="86"/>
    </location>
</feature>
<keyword evidence="3" id="KW-1185">Reference proteome</keyword>
<reference evidence="2" key="1">
    <citation type="submission" date="2022-06" db="EMBL/GenBank/DDBJ databases">
        <title>New cyanobacteria of genus Symplocastrum in benthos of Lake Baikal.</title>
        <authorList>
            <person name="Sorokovikova E."/>
            <person name="Tikhonova I."/>
            <person name="Krasnopeev A."/>
            <person name="Evseev P."/>
            <person name="Gladkikh A."/>
            <person name="Belykh O."/>
        </authorList>
    </citation>
    <scope>NUCLEOTIDE SEQUENCE</scope>
    <source>
        <strain evidence="2">BBK-W-15</strain>
    </source>
</reference>
<comment type="caution">
    <text evidence="2">The sequence shown here is derived from an EMBL/GenBank/DDBJ whole genome shotgun (WGS) entry which is preliminary data.</text>
</comment>
<dbReference type="RefSeq" id="WP_254014530.1">
    <property type="nucleotide sequence ID" value="NZ_JAMZMM010000401.1"/>
</dbReference>
<gene>
    <name evidence="2" type="ORF">NJ959_25530</name>
</gene>
<evidence type="ECO:0000313" key="3">
    <source>
        <dbReference type="Proteomes" id="UP001204953"/>
    </source>
</evidence>
<evidence type="ECO:0000256" key="1">
    <source>
        <dbReference type="SAM" id="MobiDB-lite"/>
    </source>
</evidence>
<evidence type="ECO:0000313" key="2">
    <source>
        <dbReference type="EMBL" id="MCP2731797.1"/>
    </source>
</evidence>